<keyword evidence="5" id="KW-0808">Transferase</keyword>
<dbReference type="InterPro" id="IPR004358">
    <property type="entry name" value="Sig_transdc_His_kin-like_C"/>
</dbReference>
<evidence type="ECO:0000256" key="5">
    <source>
        <dbReference type="ARBA" id="ARBA00022679"/>
    </source>
</evidence>
<dbReference type="SUPFAM" id="SSF55874">
    <property type="entry name" value="ATPase domain of HSP90 chaperone/DNA topoisomerase II/histidine kinase"/>
    <property type="match status" value="1"/>
</dbReference>
<dbReference type="PROSITE" id="PS50885">
    <property type="entry name" value="HAMP"/>
    <property type="match status" value="1"/>
</dbReference>
<keyword evidence="10" id="KW-0812">Transmembrane</keyword>
<dbReference type="CDD" id="cd06225">
    <property type="entry name" value="HAMP"/>
    <property type="match status" value="1"/>
</dbReference>
<dbReference type="Pfam" id="PF00672">
    <property type="entry name" value="HAMP"/>
    <property type="match status" value="1"/>
</dbReference>
<dbReference type="EMBL" id="RSCK01000070">
    <property type="protein sequence ID" value="RUT06285.1"/>
    <property type="molecule type" value="Genomic_DNA"/>
</dbReference>
<dbReference type="GO" id="GO:0005524">
    <property type="term" value="F:ATP binding"/>
    <property type="evidence" value="ECO:0007669"/>
    <property type="project" value="UniProtKB-KW"/>
</dbReference>
<evidence type="ECO:0000256" key="9">
    <source>
        <dbReference type="ARBA" id="ARBA00023012"/>
    </source>
</evidence>
<dbReference type="InterPro" id="IPR036097">
    <property type="entry name" value="HisK_dim/P_sf"/>
</dbReference>
<name>A0AB37UEL6_9CYAN</name>
<dbReference type="Gene3D" id="3.30.450.20">
    <property type="entry name" value="PAS domain"/>
    <property type="match status" value="1"/>
</dbReference>
<evidence type="ECO:0000256" key="2">
    <source>
        <dbReference type="ARBA" id="ARBA00004370"/>
    </source>
</evidence>
<evidence type="ECO:0000256" key="1">
    <source>
        <dbReference type="ARBA" id="ARBA00000085"/>
    </source>
</evidence>
<feature type="domain" description="HAMP" evidence="14">
    <location>
        <begin position="243"/>
        <end position="295"/>
    </location>
</feature>
<dbReference type="InterPro" id="IPR005467">
    <property type="entry name" value="His_kinase_dom"/>
</dbReference>
<dbReference type="PROSITE" id="PS50109">
    <property type="entry name" value="HIS_KIN"/>
    <property type="match status" value="1"/>
</dbReference>
<dbReference type="Gene3D" id="1.10.287.130">
    <property type="match status" value="1"/>
</dbReference>
<sequence length="672" mass="75595">MKMHSYSYQRDRDSHKLVSNMKIRQKLTIGFVGTSLLVGSIGCLSLVVDKNTHAHIERINKKYIYEFEFSGRAIADIQAVNVATHKLSIGEIHIYSRGEIIALIESKLNTIENNINDRIQKNDPALIVSFETELTREEAEKSYQSLKSLKTNFLRYKTLVTQYLQLLSTNEWDAKQLLADKLEWYVEKSILPEVEEYKQRAENSLSTEVRETEKMFLMGERAIVSSTLAAVITAIILGYFISRSILKPIDKLKGAAIQVGEGHLETRVAIDSHDELGVLADAFNQMILGLSRTTVSQIYLDKILSSMSDLLIVTNPERIVTKVNQATLDLLGFSESKLLGKSIDIFLSQNTNLSVYTLADRGLNLNLETNLLTAAGRAIPVSFSSSAIVDEQGNKQGFVCVARDITEKKRIEAAMLQVRVAEAAKAETDRALQQEKHLNEMKSKFISIASHEFRTPLTTILSSTELLRDYGYKWTEDRKNQHFQRIANSVKHMTGLLNDVLLIGKVEAGKIEFNPHSIDVVNFCQELIEEIEITTKNHKILFHCKRQYIHACMDEKLLRHIFSNLLSNAIKYSPKGGAVNFKLIFQLEHLIFQVQDQGIGIPQTELSQLFETFHRASNVGTIPGTGLGLAIVKKSVEAHQGTITVESEIGVGTTFQVTLPLYEVCPTKDSYQ</sequence>
<comment type="caution">
    <text evidence="15">The sequence shown here is derived from an EMBL/GenBank/DDBJ whole genome shotgun (WGS) entry which is preliminary data.</text>
</comment>
<dbReference type="InterPro" id="IPR000700">
    <property type="entry name" value="PAS-assoc_C"/>
</dbReference>
<keyword evidence="10" id="KW-0472">Membrane</keyword>
<dbReference type="SMART" id="SM00388">
    <property type="entry name" value="HisKA"/>
    <property type="match status" value="1"/>
</dbReference>
<dbReference type="SMART" id="SM00387">
    <property type="entry name" value="HATPase_c"/>
    <property type="match status" value="1"/>
</dbReference>
<keyword evidence="16" id="KW-1185">Reference proteome</keyword>
<feature type="domain" description="Histidine kinase" evidence="11">
    <location>
        <begin position="448"/>
        <end position="663"/>
    </location>
</feature>
<keyword evidence="9" id="KW-0902">Two-component regulatory system</keyword>
<evidence type="ECO:0000256" key="4">
    <source>
        <dbReference type="ARBA" id="ARBA00022553"/>
    </source>
</evidence>
<dbReference type="Pfam" id="PF02518">
    <property type="entry name" value="HATPase_c"/>
    <property type="match status" value="1"/>
</dbReference>
<dbReference type="InterPro" id="IPR036890">
    <property type="entry name" value="HATPase_C_sf"/>
</dbReference>
<comment type="catalytic activity">
    <reaction evidence="1">
        <text>ATP + protein L-histidine = ADP + protein N-phospho-L-histidine.</text>
        <dbReference type="EC" id="2.7.13.3"/>
    </reaction>
</comment>
<keyword evidence="6" id="KW-0547">Nucleotide-binding</keyword>
<evidence type="ECO:0000256" key="8">
    <source>
        <dbReference type="ARBA" id="ARBA00022840"/>
    </source>
</evidence>
<dbReference type="InterPro" id="IPR003594">
    <property type="entry name" value="HATPase_dom"/>
</dbReference>
<organism evidence="15 16">
    <name type="scientific">Chroococcidiopsis cubana SAG 39.79</name>
    <dbReference type="NCBI Taxonomy" id="388085"/>
    <lineage>
        <taxon>Bacteria</taxon>
        <taxon>Bacillati</taxon>
        <taxon>Cyanobacteriota</taxon>
        <taxon>Cyanophyceae</taxon>
        <taxon>Chroococcidiopsidales</taxon>
        <taxon>Chroococcidiopsidaceae</taxon>
        <taxon>Chroococcidiopsis</taxon>
    </lineage>
</organism>
<comment type="subcellular location">
    <subcellularLocation>
        <location evidence="2">Membrane</location>
    </subcellularLocation>
</comment>
<dbReference type="NCBIfam" id="TIGR00229">
    <property type="entry name" value="sensory_box"/>
    <property type="match status" value="1"/>
</dbReference>
<feature type="transmembrane region" description="Helical" evidence="10">
    <location>
        <begin position="222"/>
        <end position="241"/>
    </location>
</feature>
<accession>A0AB37UEL6</accession>
<evidence type="ECO:0000259" key="13">
    <source>
        <dbReference type="PROSITE" id="PS50113"/>
    </source>
</evidence>
<dbReference type="Gene3D" id="3.30.565.10">
    <property type="entry name" value="Histidine kinase-like ATPase, C-terminal domain"/>
    <property type="match status" value="1"/>
</dbReference>
<keyword evidence="8" id="KW-0067">ATP-binding</keyword>
<evidence type="ECO:0000256" key="3">
    <source>
        <dbReference type="ARBA" id="ARBA00012438"/>
    </source>
</evidence>
<proteinExistence type="predicted"/>
<feature type="domain" description="PAC" evidence="13">
    <location>
        <begin position="365"/>
        <end position="417"/>
    </location>
</feature>
<gene>
    <name evidence="15" type="ORF">DSM107010_53430</name>
</gene>
<dbReference type="Proteomes" id="UP000282574">
    <property type="component" value="Unassembled WGS sequence"/>
</dbReference>
<dbReference type="InterPro" id="IPR000014">
    <property type="entry name" value="PAS"/>
</dbReference>
<dbReference type="PANTHER" id="PTHR43711:SF26">
    <property type="entry name" value="SENSOR HISTIDINE KINASE RCSC"/>
    <property type="match status" value="1"/>
</dbReference>
<evidence type="ECO:0000313" key="16">
    <source>
        <dbReference type="Proteomes" id="UP000282574"/>
    </source>
</evidence>
<dbReference type="SUPFAM" id="SSF55785">
    <property type="entry name" value="PYP-like sensor domain (PAS domain)"/>
    <property type="match status" value="1"/>
</dbReference>
<dbReference type="CDD" id="cd00075">
    <property type="entry name" value="HATPase"/>
    <property type="match status" value="1"/>
</dbReference>
<dbReference type="SUPFAM" id="SSF158472">
    <property type="entry name" value="HAMP domain-like"/>
    <property type="match status" value="1"/>
</dbReference>
<dbReference type="PROSITE" id="PS50112">
    <property type="entry name" value="PAS"/>
    <property type="match status" value="1"/>
</dbReference>
<feature type="transmembrane region" description="Helical" evidence="10">
    <location>
        <begin position="27"/>
        <end position="48"/>
    </location>
</feature>
<dbReference type="InterPro" id="IPR035965">
    <property type="entry name" value="PAS-like_dom_sf"/>
</dbReference>
<dbReference type="Pfam" id="PF00512">
    <property type="entry name" value="HisKA"/>
    <property type="match status" value="1"/>
</dbReference>
<dbReference type="InterPro" id="IPR001610">
    <property type="entry name" value="PAC"/>
</dbReference>
<dbReference type="PROSITE" id="PS50113">
    <property type="entry name" value="PAC"/>
    <property type="match status" value="1"/>
</dbReference>
<reference evidence="15 16" key="1">
    <citation type="journal article" date="2019" name="Genome Biol. Evol.">
        <title>Day and night: Metabolic profiles and evolutionary relationships of six axenic non-marine cyanobacteria.</title>
        <authorList>
            <person name="Will S.E."/>
            <person name="Henke P."/>
            <person name="Boedeker C."/>
            <person name="Huang S."/>
            <person name="Brinkmann H."/>
            <person name="Rohde M."/>
            <person name="Jarek M."/>
            <person name="Friedl T."/>
            <person name="Seufert S."/>
            <person name="Schumacher M."/>
            <person name="Overmann J."/>
            <person name="Neumann-Schaal M."/>
            <person name="Petersen J."/>
        </authorList>
    </citation>
    <scope>NUCLEOTIDE SEQUENCE [LARGE SCALE GENOMIC DNA]</scope>
    <source>
        <strain evidence="15 16">SAG 39.79</strain>
    </source>
</reference>
<dbReference type="GO" id="GO:0016020">
    <property type="term" value="C:membrane"/>
    <property type="evidence" value="ECO:0007669"/>
    <property type="project" value="UniProtKB-SubCell"/>
</dbReference>
<dbReference type="PANTHER" id="PTHR43711">
    <property type="entry name" value="TWO-COMPONENT HISTIDINE KINASE"/>
    <property type="match status" value="1"/>
</dbReference>
<dbReference type="SUPFAM" id="SSF47384">
    <property type="entry name" value="Homodimeric domain of signal transducing histidine kinase"/>
    <property type="match status" value="1"/>
</dbReference>
<dbReference type="SMART" id="SM00086">
    <property type="entry name" value="PAC"/>
    <property type="match status" value="1"/>
</dbReference>
<dbReference type="RefSeq" id="WP_106166820.1">
    <property type="nucleotide sequence ID" value="NZ_JAVKZF010000002.1"/>
</dbReference>
<dbReference type="SMART" id="SM00091">
    <property type="entry name" value="PAS"/>
    <property type="match status" value="1"/>
</dbReference>
<keyword evidence="7" id="KW-0418">Kinase</keyword>
<dbReference type="CDD" id="cd00130">
    <property type="entry name" value="PAS"/>
    <property type="match status" value="1"/>
</dbReference>
<dbReference type="Gene3D" id="6.10.340.10">
    <property type="match status" value="1"/>
</dbReference>
<dbReference type="EC" id="2.7.13.3" evidence="3"/>
<keyword evidence="10" id="KW-1133">Transmembrane helix</keyword>
<dbReference type="SMART" id="SM00304">
    <property type="entry name" value="HAMP"/>
    <property type="match status" value="1"/>
</dbReference>
<dbReference type="PRINTS" id="PR00344">
    <property type="entry name" value="BCTRLSENSOR"/>
</dbReference>
<evidence type="ECO:0000259" key="12">
    <source>
        <dbReference type="PROSITE" id="PS50112"/>
    </source>
</evidence>
<evidence type="ECO:0000259" key="14">
    <source>
        <dbReference type="PROSITE" id="PS50885"/>
    </source>
</evidence>
<dbReference type="InterPro" id="IPR003660">
    <property type="entry name" value="HAMP_dom"/>
</dbReference>
<evidence type="ECO:0000313" key="15">
    <source>
        <dbReference type="EMBL" id="RUT06285.1"/>
    </source>
</evidence>
<dbReference type="GO" id="GO:0000155">
    <property type="term" value="F:phosphorelay sensor kinase activity"/>
    <property type="evidence" value="ECO:0007669"/>
    <property type="project" value="InterPro"/>
</dbReference>
<dbReference type="InterPro" id="IPR003661">
    <property type="entry name" value="HisK_dim/P_dom"/>
</dbReference>
<dbReference type="InterPro" id="IPR050736">
    <property type="entry name" value="Sensor_HK_Regulatory"/>
</dbReference>
<dbReference type="AlphaFoldDB" id="A0AB37UEL6"/>
<keyword evidence="4" id="KW-0597">Phosphoprotein</keyword>
<feature type="domain" description="PAS" evidence="12">
    <location>
        <begin position="296"/>
        <end position="342"/>
    </location>
</feature>
<protein>
    <recommendedName>
        <fullName evidence="3">histidine kinase</fullName>
        <ecNumber evidence="3">2.7.13.3</ecNumber>
    </recommendedName>
</protein>
<dbReference type="Pfam" id="PF13426">
    <property type="entry name" value="PAS_9"/>
    <property type="match status" value="1"/>
</dbReference>
<evidence type="ECO:0000256" key="7">
    <source>
        <dbReference type="ARBA" id="ARBA00022777"/>
    </source>
</evidence>
<evidence type="ECO:0000256" key="10">
    <source>
        <dbReference type="SAM" id="Phobius"/>
    </source>
</evidence>
<dbReference type="CDD" id="cd00082">
    <property type="entry name" value="HisKA"/>
    <property type="match status" value="1"/>
</dbReference>
<evidence type="ECO:0000256" key="6">
    <source>
        <dbReference type="ARBA" id="ARBA00022741"/>
    </source>
</evidence>
<dbReference type="FunFam" id="3.30.565.10:FF:000037">
    <property type="entry name" value="Hybrid sensor histidine kinase/response regulator"/>
    <property type="match status" value="1"/>
</dbReference>
<evidence type="ECO:0000259" key="11">
    <source>
        <dbReference type="PROSITE" id="PS50109"/>
    </source>
</evidence>